<organism evidence="2 3">
    <name type="scientific">Sumerlaea chitinivorans</name>
    <dbReference type="NCBI Taxonomy" id="2250252"/>
    <lineage>
        <taxon>Bacteria</taxon>
        <taxon>Candidatus Sumerlaeota</taxon>
        <taxon>Candidatus Sumerlaeia</taxon>
        <taxon>Candidatus Sumerlaeales</taxon>
        <taxon>Candidatus Sumerlaeaceae</taxon>
        <taxon>Candidatus Sumerlaea</taxon>
    </lineage>
</organism>
<dbReference type="Proteomes" id="UP000262583">
    <property type="component" value="Chromosome"/>
</dbReference>
<dbReference type="KEGG" id="schv:BRCON_1555"/>
<reference evidence="2 3" key="1">
    <citation type="submission" date="2018-05" db="EMBL/GenBank/DDBJ databases">
        <title>A metagenomic window into the 2 km-deep terrestrial subsurface aquifer revealed taxonomically and functionally diverse microbial community comprising novel uncultured bacterial lineages.</title>
        <authorList>
            <person name="Kadnikov V.V."/>
            <person name="Mardanov A.V."/>
            <person name="Beletsky A.V."/>
            <person name="Banks D."/>
            <person name="Pimenov N.V."/>
            <person name="Frank Y.A."/>
            <person name="Karnachuk O.V."/>
            <person name="Ravin N.V."/>
        </authorList>
    </citation>
    <scope>NUCLEOTIDE SEQUENCE [LARGE SCALE GENOMIC DNA]</scope>
    <source>
        <strain evidence="2">BY</strain>
    </source>
</reference>
<dbReference type="EMBL" id="CP030759">
    <property type="protein sequence ID" value="AXA36332.1"/>
    <property type="molecule type" value="Genomic_DNA"/>
</dbReference>
<accession>A0A2Z4Y6I8</accession>
<feature type="region of interest" description="Disordered" evidence="1">
    <location>
        <begin position="559"/>
        <end position="580"/>
    </location>
</feature>
<protein>
    <submittedName>
        <fullName evidence="2">Uncharacterized protein</fullName>
    </submittedName>
</protein>
<gene>
    <name evidence="2" type="ORF">BRCON_1555</name>
</gene>
<name>A0A2Z4Y6I8_SUMC1</name>
<evidence type="ECO:0000313" key="3">
    <source>
        <dbReference type="Proteomes" id="UP000262583"/>
    </source>
</evidence>
<sequence>MLPATSWNSARCHDRVAVDREDKVRVIHAQAVSHILRVVVFLNNRGIPAGATWYDVYPRVNGEASSSKIQIRGIVRDLYKVVREEVEGSTNHAGNRVWAVATAGRAIRFRRAVIRDASNDINHARCAGRLVQRPPSHHICRRRRARLCRLLAVKRNLRQIWAAPNLHLRAGRLEGNSCCLRRDNVDSRAGQRAAGIENTVSIDRARCDRGTRRILNCYGGTACAIRVYLDLNASLRRFAIAMQHHVRDSDIAARHLDGGRRHFALRVNAFDSVSFCARQGASSIERHVWSGGSSCHHIALVILHNDLGDRPRWAIGVYDQSSLRRVTPTAKLDVRHIRATSHLNLLALRNDEAIRILRCHGVGSRARQRTLSVKDSVCIHRPGGYRHPLHIRDRDHSVGRAIRRHMHPNATFWGLACAFKHHRGGFWAAGNLHCFLSREERAVLVYGLDGVDTGTDQCALRIKYPARADRSARYQCPRCIVDIHRSIGRACRWHLHNDASAGFGALALKRHFCEVRAARDLNHCRRGRERAIRILELHDISCRTLQFAARVENPICWQRPAPNGRPTQSSDLHGGPDSAAWRNLNDQPPTLLRAIAAKTHLCWFVAVEAATHIHNLFRRHENAIRIQHPNHVAFVAFTGEHAASVIETSSVDRAARHHLACVDVDDLDRSASRTLRRHGYDNPPPNSRKRGWSWKGLCLQACESEQAYGNRDQT</sequence>
<evidence type="ECO:0000256" key="1">
    <source>
        <dbReference type="SAM" id="MobiDB-lite"/>
    </source>
</evidence>
<evidence type="ECO:0000313" key="2">
    <source>
        <dbReference type="EMBL" id="AXA36332.1"/>
    </source>
</evidence>
<dbReference type="AlphaFoldDB" id="A0A2Z4Y6I8"/>
<proteinExistence type="predicted"/>